<dbReference type="PROSITE" id="PS51257">
    <property type="entry name" value="PROKAR_LIPOPROTEIN"/>
    <property type="match status" value="1"/>
</dbReference>
<evidence type="ECO:0008006" key="4">
    <source>
        <dbReference type="Google" id="ProtNLM"/>
    </source>
</evidence>
<name>A0A3N2QC70_9BACT</name>
<dbReference type="RefSeq" id="WP_123663000.1">
    <property type="nucleotide sequence ID" value="NZ_RARA01000024.1"/>
</dbReference>
<feature type="coiled-coil region" evidence="1">
    <location>
        <begin position="77"/>
        <end position="114"/>
    </location>
</feature>
<dbReference type="Proteomes" id="UP000270927">
    <property type="component" value="Unassembled WGS sequence"/>
</dbReference>
<sequence length="178" mass="19942">MLVYKNKNICGGALLSFLTMLGLTLSVGGCPSPKSSVESKSQSKIKTNFIQAQAETHEENRKNVTILRQKILPIIKKNLSTEKVKELEKKINEMDEAIEKVVAMEKVLTAAEIKSGRGAGIDAYRNQIKDMFSKWYDVMEVMDLIRDTESSKEVQDAVTEPNLFSISDTSGMYLFGKR</sequence>
<evidence type="ECO:0000313" key="2">
    <source>
        <dbReference type="EMBL" id="ROT47408.1"/>
    </source>
</evidence>
<keyword evidence="3" id="KW-1185">Reference proteome</keyword>
<keyword evidence="1" id="KW-0175">Coiled coil</keyword>
<evidence type="ECO:0000256" key="1">
    <source>
        <dbReference type="SAM" id="Coils"/>
    </source>
</evidence>
<dbReference type="EMBL" id="RARA01000024">
    <property type="protein sequence ID" value="ROT47408.1"/>
    <property type="molecule type" value="Genomic_DNA"/>
</dbReference>
<comment type="caution">
    <text evidence="2">The sequence shown here is derived from an EMBL/GenBank/DDBJ whole genome shotgun (WGS) entry which is preliminary data.</text>
</comment>
<accession>A0A3N2QC70</accession>
<organism evidence="2 3">
    <name type="scientific">Candidatus Cardinium hertigii</name>
    <dbReference type="NCBI Taxonomy" id="247481"/>
    <lineage>
        <taxon>Bacteria</taxon>
        <taxon>Pseudomonadati</taxon>
        <taxon>Bacteroidota</taxon>
        <taxon>Cytophagia</taxon>
        <taxon>Cytophagales</taxon>
        <taxon>Amoebophilaceae</taxon>
        <taxon>Candidatus Cardinium</taxon>
    </lineage>
</organism>
<dbReference type="AlphaFoldDB" id="A0A3N2QC70"/>
<reference evidence="2 3" key="1">
    <citation type="submission" date="2018-09" db="EMBL/GenBank/DDBJ databases">
        <title>Comparative Genomics of Wolbachia-Cardinium Dual Endosymbiosis in a Plant-Parasitic Nematode.</title>
        <authorList>
            <person name="Brown A.M.V."/>
            <person name="Wasala S.K."/>
            <person name="Howe D.K."/>
            <person name="Peetz A.B."/>
            <person name="Zasada I.A."/>
            <person name="Denver D.R."/>
        </authorList>
    </citation>
    <scope>NUCLEOTIDE SEQUENCE [LARGE SCALE GENOMIC DNA]</scope>
    <source>
        <strain evidence="2 3">Pp_1</strain>
    </source>
</reference>
<evidence type="ECO:0000313" key="3">
    <source>
        <dbReference type="Proteomes" id="UP000270927"/>
    </source>
</evidence>
<protein>
    <recommendedName>
        <fullName evidence="4">Lipoprotein</fullName>
    </recommendedName>
</protein>
<proteinExistence type="predicted"/>
<gene>
    <name evidence="2" type="ORF">EDM02_03170</name>
</gene>